<sequence>MTGQLLKVQVDPQGVFDRAFTELERTQLPFATLQAVNATAFGVREAWKREAPRALDRPTPFTINAILYRKATKQRPAAEVFIRDEAFKGTPPAKYLLPQVGGGSRPAKGLERLLQAKGFLPRGTFAVPGKGVQLDAFGNVPSGHVRQIISQLGVAGEQGYASNETERTRARRKRRGGSDYFVVGRKKGNLLPGIYRRREMAAGDAARRAIGARSRIDSIFIFVRSVSYRPRYRIYEFAQREWNKLFPFHFPRELAKAVATARLRGRG</sequence>
<comment type="caution">
    <text evidence="1">The sequence shown here is derived from an EMBL/GenBank/DDBJ whole genome shotgun (WGS) entry which is preliminary data.</text>
</comment>
<evidence type="ECO:0000313" key="1">
    <source>
        <dbReference type="EMBL" id="MDH5832168.1"/>
    </source>
</evidence>
<accession>A0ABT6JNX5</accession>
<dbReference type="Proteomes" id="UP001156831">
    <property type="component" value="Unassembled WGS sequence"/>
</dbReference>
<dbReference type="RefSeq" id="WP_280603208.1">
    <property type="nucleotide sequence ID" value="NZ_JARXRN010000029.1"/>
</dbReference>
<dbReference type="EMBL" id="JARXRN010000029">
    <property type="protein sequence ID" value="MDH5832168.1"/>
    <property type="molecule type" value="Genomic_DNA"/>
</dbReference>
<reference evidence="1 2" key="1">
    <citation type="submission" date="2023-04" db="EMBL/GenBank/DDBJ databases">
        <title>Luteimonas sp. M1R5S18.</title>
        <authorList>
            <person name="Sun J.-Q."/>
        </authorList>
    </citation>
    <scope>NUCLEOTIDE SEQUENCE [LARGE SCALE GENOMIC DNA]</scope>
    <source>
        <strain evidence="1 2">M1R5S18</strain>
    </source>
</reference>
<organism evidence="1 2">
    <name type="scientific">Luteimonas rhizosphaericola</name>
    <dbReference type="NCBI Taxonomy" id="3042024"/>
    <lineage>
        <taxon>Bacteria</taxon>
        <taxon>Pseudomonadati</taxon>
        <taxon>Pseudomonadota</taxon>
        <taxon>Gammaproteobacteria</taxon>
        <taxon>Lysobacterales</taxon>
        <taxon>Lysobacteraceae</taxon>
        <taxon>Luteimonas</taxon>
    </lineage>
</organism>
<gene>
    <name evidence="1" type="ORF">QFW80_16745</name>
</gene>
<evidence type="ECO:0000313" key="2">
    <source>
        <dbReference type="Proteomes" id="UP001156831"/>
    </source>
</evidence>
<proteinExistence type="predicted"/>
<name>A0ABT6JNX5_9GAMM</name>
<protein>
    <submittedName>
        <fullName evidence="1">Uncharacterized protein</fullName>
    </submittedName>
</protein>
<keyword evidence="2" id="KW-1185">Reference proteome</keyword>